<reference evidence="2" key="1">
    <citation type="submission" date="2011-07" db="EMBL/GenBank/DDBJ databases">
        <authorList>
            <consortium name="Caenorhabditis brenneri Sequencing and Analysis Consortium"/>
            <person name="Wilson R.K."/>
        </authorList>
    </citation>
    <scope>NUCLEOTIDE SEQUENCE [LARGE SCALE GENOMIC DNA]</scope>
    <source>
        <strain evidence="2">PB2801</strain>
    </source>
</reference>
<dbReference type="AlphaFoldDB" id="G0MDT3"/>
<dbReference type="InParanoid" id="G0MDT3"/>
<protein>
    <recommendedName>
        <fullName evidence="3">F-box domain-containing protein</fullName>
    </recommendedName>
</protein>
<dbReference type="PANTHER" id="PTHR31379:SF1">
    <property type="entry name" value="F-BOX C PROTEIN-RELATED"/>
    <property type="match status" value="1"/>
</dbReference>
<dbReference type="eggNOG" id="ENOG502TJE4">
    <property type="taxonomic scope" value="Eukaryota"/>
</dbReference>
<dbReference type="OrthoDB" id="5910401at2759"/>
<keyword evidence="2" id="KW-1185">Reference proteome</keyword>
<proteinExistence type="predicted"/>
<dbReference type="Proteomes" id="UP000008068">
    <property type="component" value="Unassembled WGS sequence"/>
</dbReference>
<dbReference type="Pfam" id="PF12078">
    <property type="entry name" value="DUF3557"/>
    <property type="match status" value="1"/>
</dbReference>
<gene>
    <name evidence="1" type="ORF">CAEBREN_07059</name>
</gene>
<dbReference type="EMBL" id="GL379790">
    <property type="protein sequence ID" value="EGT49697.1"/>
    <property type="molecule type" value="Genomic_DNA"/>
</dbReference>
<evidence type="ECO:0008006" key="3">
    <source>
        <dbReference type="Google" id="ProtNLM"/>
    </source>
</evidence>
<dbReference type="HOGENOM" id="CLU_042576_0_0_1"/>
<sequence length="481" mass="56409">MPSPISYPNLQCIVQYLEANKRIELARRCPSIKTIEKLVPLRLEIFKMSDNVLRINETHYQLGVIQEFTDGRSFYGTNKIDGGWPDDLNEYGCEIATSNHILTPGDIGIPPIEHNENVINTEEQLEYLEKLDDELRNNRITDDETKKQCERISYSRRCQLNQEVPPCEMYILLTIHLPDDSKKLEAVKYNKKLYQAMKYLTTQIFGGRKHVVYVNTFDIFFPSSNDNFGFVLRLPESLKFKISRLKINNDVEQVMDSLSPILDPRSFPLKEMKVIVTEGSYLPPRDPRSKFQNPWNHEHPAVQSAECLYITTKWDECFPFALNARNPKVRLDTSFFLREDILGLIRKILEEGWRQDIFYSFGIDDKEYLFAAVEELTESYDTWIEKDDEEGEQCFIRIHINTVTDLCIDFGPISEAVEPDEGHDDYDDDNEDEIRWMLKLYTGERKDPGVVEKVAIAVHKARERFDDFKESFWDAMRCFRR</sequence>
<evidence type="ECO:0000313" key="2">
    <source>
        <dbReference type="Proteomes" id="UP000008068"/>
    </source>
</evidence>
<name>G0MDT3_CAEBE</name>
<dbReference type="PANTHER" id="PTHR31379">
    <property type="entry name" value="F-BOX C PROTEIN-RELATED-RELATED"/>
    <property type="match status" value="1"/>
</dbReference>
<organism evidence="2">
    <name type="scientific">Caenorhabditis brenneri</name>
    <name type="common">Nematode worm</name>
    <dbReference type="NCBI Taxonomy" id="135651"/>
    <lineage>
        <taxon>Eukaryota</taxon>
        <taxon>Metazoa</taxon>
        <taxon>Ecdysozoa</taxon>
        <taxon>Nematoda</taxon>
        <taxon>Chromadorea</taxon>
        <taxon>Rhabditida</taxon>
        <taxon>Rhabditina</taxon>
        <taxon>Rhabditomorpha</taxon>
        <taxon>Rhabditoidea</taxon>
        <taxon>Rhabditidae</taxon>
        <taxon>Peloderinae</taxon>
        <taxon>Caenorhabditis</taxon>
    </lineage>
</organism>
<dbReference type="OMA" id="RINETHY"/>
<accession>G0MDT3</accession>
<evidence type="ECO:0000313" key="1">
    <source>
        <dbReference type="EMBL" id="EGT49697.1"/>
    </source>
</evidence>
<dbReference type="InterPro" id="IPR021942">
    <property type="entry name" value="DUF3557"/>
</dbReference>